<organism evidence="4 5">
    <name type="scientific">Lampropedia puyangensis</name>
    <dbReference type="NCBI Taxonomy" id="1330072"/>
    <lineage>
        <taxon>Bacteria</taxon>
        <taxon>Pseudomonadati</taxon>
        <taxon>Pseudomonadota</taxon>
        <taxon>Betaproteobacteria</taxon>
        <taxon>Burkholderiales</taxon>
        <taxon>Comamonadaceae</taxon>
        <taxon>Lampropedia</taxon>
    </lineage>
</organism>
<evidence type="ECO:0000313" key="4">
    <source>
        <dbReference type="EMBL" id="THT97961.1"/>
    </source>
</evidence>
<proteinExistence type="predicted"/>
<keyword evidence="2" id="KW-0732">Signal</keyword>
<keyword evidence="5" id="KW-1185">Reference proteome</keyword>
<dbReference type="Pfam" id="PF00462">
    <property type="entry name" value="Glutaredoxin"/>
    <property type="match status" value="1"/>
</dbReference>
<feature type="chain" id="PRO_5020247221" evidence="2">
    <location>
        <begin position="41"/>
        <end position="223"/>
    </location>
</feature>
<evidence type="ECO:0000313" key="5">
    <source>
        <dbReference type="Proteomes" id="UP000308917"/>
    </source>
</evidence>
<dbReference type="EMBL" id="STFG01000024">
    <property type="protein sequence ID" value="THT97961.1"/>
    <property type="molecule type" value="Genomic_DNA"/>
</dbReference>
<dbReference type="CDD" id="cd02976">
    <property type="entry name" value="NrdH"/>
    <property type="match status" value="1"/>
</dbReference>
<name>A0A4S8EYV9_9BURK</name>
<dbReference type="AlphaFoldDB" id="A0A4S8EYV9"/>
<evidence type="ECO:0000256" key="1">
    <source>
        <dbReference type="SAM" id="MobiDB-lite"/>
    </source>
</evidence>
<evidence type="ECO:0000259" key="3">
    <source>
        <dbReference type="Pfam" id="PF00462"/>
    </source>
</evidence>
<feature type="region of interest" description="Disordered" evidence="1">
    <location>
        <begin position="177"/>
        <end position="223"/>
    </location>
</feature>
<dbReference type="Proteomes" id="UP000308917">
    <property type="component" value="Unassembled WGS sequence"/>
</dbReference>
<dbReference type="InterPro" id="IPR036249">
    <property type="entry name" value="Thioredoxin-like_sf"/>
</dbReference>
<protein>
    <submittedName>
        <fullName evidence="4">Glutaredoxin family protein</fullName>
    </submittedName>
</protein>
<dbReference type="InterPro" id="IPR002109">
    <property type="entry name" value="Glutaredoxin"/>
</dbReference>
<reference evidence="4 5" key="1">
    <citation type="journal article" date="2015" name="Antonie Van Leeuwenhoek">
        <title>Lampropedia puyangensis sp. nov., isolated from symptomatic bark of Populus ? euramericana canker and emended description of Lampropedia hyalina (Ehrenberg 1832) Lee et al. 2004.</title>
        <authorList>
            <person name="Li Y."/>
            <person name="Wang T."/>
            <person name="Piao C.G."/>
            <person name="Wang L.F."/>
            <person name="Tian G.Z."/>
            <person name="Zhu T.H."/>
            <person name="Guo M.W."/>
        </authorList>
    </citation>
    <scope>NUCLEOTIDE SEQUENCE [LARGE SCALE GENOMIC DNA]</scope>
    <source>
        <strain evidence="4 5">2-bin</strain>
    </source>
</reference>
<evidence type="ECO:0000256" key="2">
    <source>
        <dbReference type="SAM" id="SignalP"/>
    </source>
</evidence>
<dbReference type="SUPFAM" id="SSF52833">
    <property type="entry name" value="Thioredoxin-like"/>
    <property type="match status" value="1"/>
</dbReference>
<feature type="signal peptide" evidence="2">
    <location>
        <begin position="1"/>
        <end position="40"/>
    </location>
</feature>
<feature type="compositionally biased region" description="Polar residues" evidence="1">
    <location>
        <begin position="214"/>
        <end position="223"/>
    </location>
</feature>
<gene>
    <name evidence="4" type="ORF">E9531_15210</name>
</gene>
<feature type="compositionally biased region" description="Polar residues" evidence="1">
    <location>
        <begin position="185"/>
        <end position="207"/>
    </location>
</feature>
<feature type="domain" description="Glutaredoxin" evidence="3">
    <location>
        <begin position="92"/>
        <end position="145"/>
    </location>
</feature>
<dbReference type="PROSITE" id="PS51354">
    <property type="entry name" value="GLUTAREDOXIN_2"/>
    <property type="match status" value="1"/>
</dbReference>
<sequence length="223" mass="23614">MRGSGMPAMQKNPRAIAHPSLLTAVIAVWLSAAHPPATYAQEVFRGQSPNGTTVYSDQSAGSNSQRVSTIPVAPSHSMLPPALQQASARYPVKIYVAPDCAPCTLGRNLLNERGIPYQEINISTAQDQLAAQGLGIKSPPHLTIGAQALKGFDSQQWAQYLSAAGYPEISALPAQYRQQPARHLAQTSEQSTSDGIATENSDSSSATPIAPAEDNNSSTGFRF</sequence>
<comment type="caution">
    <text evidence="4">The sequence shown here is derived from an EMBL/GenBank/DDBJ whole genome shotgun (WGS) entry which is preliminary data.</text>
</comment>
<accession>A0A4S8EYV9</accession>
<dbReference type="Gene3D" id="3.40.30.10">
    <property type="entry name" value="Glutaredoxin"/>
    <property type="match status" value="1"/>
</dbReference>